<evidence type="ECO:0000313" key="4">
    <source>
        <dbReference type="Proteomes" id="UP000317977"/>
    </source>
</evidence>
<dbReference type="Gene3D" id="2.30.42.10">
    <property type="match status" value="1"/>
</dbReference>
<dbReference type="Proteomes" id="UP000317977">
    <property type="component" value="Unassembled WGS sequence"/>
</dbReference>
<evidence type="ECO:0000313" key="3">
    <source>
        <dbReference type="EMBL" id="TWU47993.1"/>
    </source>
</evidence>
<dbReference type="EC" id="3.4.21.107" evidence="3"/>
<dbReference type="GO" id="GO:0008233">
    <property type="term" value="F:peptidase activity"/>
    <property type="evidence" value="ECO:0007669"/>
    <property type="project" value="UniProtKB-KW"/>
</dbReference>
<sequence precursor="true">MLVTNFAKRYSWALLFAAAIAATTTSTAQDKPQAEQKSGEGSIAYWVTQLASDHYLRRETAAQKLAQAGPSAIPDLIQVMQTGDLEVVERASNVITEIAVSGSPQEDGGAWDKLNELKSGTVGRVASRAQTAVDEIRKHRSVQARTELNSAGVFVGIDEFVIQARSQPSLIVQIDEKWNGDVEALQWLKWLDGIPNARVKGPAIEGTVLAQITKVPDLKSLAIVDGTVDDEVLQPLLEMNPLNDLEFRYVRLNDEQAEKIATMPVRVSMNLMGTGLSAEKVESMRASAPGLAIDHRQGGFLGVTCQDSFDICEISSVIAKSAAEDAGLIRGDVVLKLDDTVVTRFKDLQDAINQHIPGDTVKVTFQRAEITKVVDLQLRRFED</sequence>
<dbReference type="Gene3D" id="1.25.10.10">
    <property type="entry name" value="Leucine-rich Repeat Variant"/>
    <property type="match status" value="1"/>
</dbReference>
<dbReference type="AlphaFoldDB" id="A0A5C6EE20"/>
<dbReference type="Pfam" id="PF13180">
    <property type="entry name" value="PDZ_2"/>
    <property type="match status" value="1"/>
</dbReference>
<dbReference type="GO" id="GO:0006508">
    <property type="term" value="P:proteolysis"/>
    <property type="evidence" value="ECO:0007669"/>
    <property type="project" value="UniProtKB-KW"/>
</dbReference>
<evidence type="ECO:0000259" key="2">
    <source>
        <dbReference type="SMART" id="SM00228"/>
    </source>
</evidence>
<dbReference type="InterPro" id="IPR011989">
    <property type="entry name" value="ARM-like"/>
</dbReference>
<dbReference type="EMBL" id="SJPX01000005">
    <property type="protein sequence ID" value="TWU47993.1"/>
    <property type="molecule type" value="Genomic_DNA"/>
</dbReference>
<evidence type="ECO:0000256" key="1">
    <source>
        <dbReference type="SAM" id="SignalP"/>
    </source>
</evidence>
<feature type="domain" description="PDZ" evidence="2">
    <location>
        <begin position="299"/>
        <end position="369"/>
    </location>
</feature>
<reference evidence="3 4" key="1">
    <citation type="submission" date="2019-02" db="EMBL/GenBank/DDBJ databases">
        <title>Deep-cultivation of Planctomycetes and their phenomic and genomic characterization uncovers novel biology.</title>
        <authorList>
            <person name="Wiegand S."/>
            <person name="Jogler M."/>
            <person name="Boedeker C."/>
            <person name="Pinto D."/>
            <person name="Vollmers J."/>
            <person name="Rivas-Marin E."/>
            <person name="Kohn T."/>
            <person name="Peeters S.H."/>
            <person name="Heuer A."/>
            <person name="Rast P."/>
            <person name="Oberbeckmann S."/>
            <person name="Bunk B."/>
            <person name="Jeske O."/>
            <person name="Meyerdierks A."/>
            <person name="Storesund J.E."/>
            <person name="Kallscheuer N."/>
            <person name="Luecker S."/>
            <person name="Lage O.M."/>
            <person name="Pohl T."/>
            <person name="Merkel B.J."/>
            <person name="Hornburger P."/>
            <person name="Mueller R.-W."/>
            <person name="Bruemmer F."/>
            <person name="Labrenz M."/>
            <person name="Spormann A.M."/>
            <person name="Op Den Camp H."/>
            <person name="Overmann J."/>
            <person name="Amann R."/>
            <person name="Jetten M.S.M."/>
            <person name="Mascher T."/>
            <person name="Medema M.H."/>
            <person name="Devos D.P."/>
            <person name="Kaster A.-K."/>
            <person name="Ovreas L."/>
            <person name="Rohde M."/>
            <person name="Galperin M.Y."/>
            <person name="Jogler C."/>
        </authorList>
    </citation>
    <scope>NUCLEOTIDE SEQUENCE [LARGE SCALE GENOMIC DNA]</scope>
    <source>
        <strain evidence="3 4">Poly59</strain>
    </source>
</reference>
<dbReference type="SUPFAM" id="SSF50156">
    <property type="entry name" value="PDZ domain-like"/>
    <property type="match status" value="1"/>
</dbReference>
<keyword evidence="3" id="KW-0378">Hydrolase</keyword>
<name>A0A5C6EE20_9BACT</name>
<dbReference type="RefSeq" id="WP_186776463.1">
    <property type="nucleotide sequence ID" value="NZ_SJPX01000005.1"/>
</dbReference>
<gene>
    <name evidence="3" type="primary">htrA_3</name>
    <name evidence="3" type="ORF">Poly59_48370</name>
</gene>
<feature type="chain" id="PRO_5022918335" evidence="1">
    <location>
        <begin position="29"/>
        <end position="383"/>
    </location>
</feature>
<proteinExistence type="predicted"/>
<keyword evidence="1" id="KW-0732">Signal</keyword>
<keyword evidence="4" id="KW-1185">Reference proteome</keyword>
<dbReference type="SMART" id="SM00228">
    <property type="entry name" value="PDZ"/>
    <property type="match status" value="1"/>
</dbReference>
<protein>
    <submittedName>
        <fullName evidence="3">Serine protease Do-like HtrA</fullName>
        <ecNumber evidence="3">3.4.21.107</ecNumber>
    </submittedName>
</protein>
<organism evidence="3 4">
    <name type="scientific">Rubripirellula reticaptiva</name>
    <dbReference type="NCBI Taxonomy" id="2528013"/>
    <lineage>
        <taxon>Bacteria</taxon>
        <taxon>Pseudomonadati</taxon>
        <taxon>Planctomycetota</taxon>
        <taxon>Planctomycetia</taxon>
        <taxon>Pirellulales</taxon>
        <taxon>Pirellulaceae</taxon>
        <taxon>Rubripirellula</taxon>
    </lineage>
</organism>
<dbReference type="InterPro" id="IPR001478">
    <property type="entry name" value="PDZ"/>
</dbReference>
<comment type="caution">
    <text evidence="3">The sequence shown here is derived from an EMBL/GenBank/DDBJ whole genome shotgun (WGS) entry which is preliminary data.</text>
</comment>
<dbReference type="InterPro" id="IPR036034">
    <property type="entry name" value="PDZ_sf"/>
</dbReference>
<feature type="signal peptide" evidence="1">
    <location>
        <begin position="1"/>
        <end position="28"/>
    </location>
</feature>
<keyword evidence="3" id="KW-0645">Protease</keyword>
<accession>A0A5C6EE20</accession>